<sequence length="156" mass="16603">MIDTYFIAKFLHLLAMTLMLGGTVINGLLHTQARRAAPVAASQLLVAVMRINRLLMLPALLALPLSGVWLIHLTGSQVSDLWILAGLIFSGLLLLAYALGLRIETTLLNTALAARATSAETLPKLYASQFRSAAPIGFSALAVSLAALTVMILKPL</sequence>
<dbReference type="RefSeq" id="WP_165929197.1">
    <property type="nucleotide sequence ID" value="NZ_SMGR01000003.1"/>
</dbReference>
<feature type="transmembrane region" description="Helical" evidence="1">
    <location>
        <begin position="81"/>
        <end position="99"/>
    </location>
</feature>
<keyword evidence="1" id="KW-0472">Membrane</keyword>
<keyword evidence="1" id="KW-1133">Transmembrane helix</keyword>
<gene>
    <name evidence="2" type="ORF">BXY66_3017</name>
</gene>
<comment type="caution">
    <text evidence="2">The sequence shown here is derived from an EMBL/GenBank/DDBJ whole genome shotgun (WGS) entry which is preliminary data.</text>
</comment>
<keyword evidence="3" id="KW-1185">Reference proteome</keyword>
<dbReference type="Pfam" id="PF10027">
    <property type="entry name" value="DUF2269"/>
    <property type="match status" value="1"/>
</dbReference>
<dbReference type="Proteomes" id="UP000295673">
    <property type="component" value="Unassembled WGS sequence"/>
</dbReference>
<feature type="transmembrane region" description="Helical" evidence="1">
    <location>
        <begin position="6"/>
        <end position="29"/>
    </location>
</feature>
<name>A0A4R1NAF9_9RHOB</name>
<feature type="transmembrane region" description="Helical" evidence="1">
    <location>
        <begin position="133"/>
        <end position="153"/>
    </location>
</feature>
<evidence type="ECO:0000313" key="3">
    <source>
        <dbReference type="Proteomes" id="UP000295673"/>
    </source>
</evidence>
<feature type="transmembrane region" description="Helical" evidence="1">
    <location>
        <begin position="54"/>
        <end position="75"/>
    </location>
</feature>
<accession>A0A4R1NAF9</accession>
<protein>
    <submittedName>
        <fullName evidence="2">Putative membrane protein</fullName>
    </submittedName>
</protein>
<organism evidence="2 3">
    <name type="scientific">Shimia isoporae</name>
    <dbReference type="NCBI Taxonomy" id="647720"/>
    <lineage>
        <taxon>Bacteria</taxon>
        <taxon>Pseudomonadati</taxon>
        <taxon>Pseudomonadota</taxon>
        <taxon>Alphaproteobacteria</taxon>
        <taxon>Rhodobacterales</taxon>
        <taxon>Roseobacteraceae</taxon>
    </lineage>
</organism>
<dbReference type="InterPro" id="IPR018729">
    <property type="entry name" value="DUF2269_transmembrane"/>
</dbReference>
<evidence type="ECO:0000256" key="1">
    <source>
        <dbReference type="SAM" id="Phobius"/>
    </source>
</evidence>
<reference evidence="2 3" key="1">
    <citation type="submission" date="2019-03" db="EMBL/GenBank/DDBJ databases">
        <title>Genomic Encyclopedia of Archaeal and Bacterial Type Strains, Phase II (KMG-II): from individual species to whole genera.</title>
        <authorList>
            <person name="Goeker M."/>
        </authorList>
    </citation>
    <scope>NUCLEOTIDE SEQUENCE [LARGE SCALE GENOMIC DNA]</scope>
    <source>
        <strain evidence="2 3">DSM 26433</strain>
    </source>
</reference>
<dbReference type="AlphaFoldDB" id="A0A4R1NAF9"/>
<keyword evidence="1" id="KW-0812">Transmembrane</keyword>
<proteinExistence type="predicted"/>
<dbReference type="EMBL" id="SMGR01000003">
    <property type="protein sequence ID" value="TCL00376.1"/>
    <property type="molecule type" value="Genomic_DNA"/>
</dbReference>
<evidence type="ECO:0000313" key="2">
    <source>
        <dbReference type="EMBL" id="TCL00376.1"/>
    </source>
</evidence>